<feature type="non-terminal residue" evidence="2">
    <location>
        <position position="1"/>
    </location>
</feature>
<name>A0ABD0NSR6_CIRMR</name>
<reference evidence="2 3" key="1">
    <citation type="submission" date="2024-05" db="EMBL/GenBank/DDBJ databases">
        <title>Genome sequencing and assembly of Indian major carp, Cirrhinus mrigala (Hamilton, 1822).</title>
        <authorList>
            <person name="Mohindra V."/>
            <person name="Chowdhury L.M."/>
            <person name="Lal K."/>
            <person name="Jena J.K."/>
        </authorList>
    </citation>
    <scope>NUCLEOTIDE SEQUENCE [LARGE SCALE GENOMIC DNA]</scope>
    <source>
        <strain evidence="2">CM1030</strain>
        <tissue evidence="2">Blood</tissue>
    </source>
</reference>
<evidence type="ECO:0000313" key="3">
    <source>
        <dbReference type="Proteomes" id="UP001529510"/>
    </source>
</evidence>
<gene>
    <name evidence="2" type="ORF">M9458_040210</name>
</gene>
<evidence type="ECO:0000313" key="2">
    <source>
        <dbReference type="EMBL" id="KAL0164457.1"/>
    </source>
</evidence>
<dbReference type="EMBL" id="JAMKFB020000020">
    <property type="protein sequence ID" value="KAL0164457.1"/>
    <property type="molecule type" value="Genomic_DNA"/>
</dbReference>
<sequence length="69" mass="6760">SIGVPHSHGIGPSPVPGPTPIPIPTPAPVPALAPSRAPYDHVHSAAEKPSKPTPKDGAGEGAKSSVDSS</sequence>
<protein>
    <submittedName>
        <fullName evidence="2">Uncharacterized protein</fullName>
    </submittedName>
</protein>
<accession>A0ABD0NSR6</accession>
<keyword evidence="3" id="KW-1185">Reference proteome</keyword>
<organism evidence="2 3">
    <name type="scientific">Cirrhinus mrigala</name>
    <name type="common">Mrigala</name>
    <dbReference type="NCBI Taxonomy" id="683832"/>
    <lineage>
        <taxon>Eukaryota</taxon>
        <taxon>Metazoa</taxon>
        <taxon>Chordata</taxon>
        <taxon>Craniata</taxon>
        <taxon>Vertebrata</taxon>
        <taxon>Euteleostomi</taxon>
        <taxon>Actinopterygii</taxon>
        <taxon>Neopterygii</taxon>
        <taxon>Teleostei</taxon>
        <taxon>Ostariophysi</taxon>
        <taxon>Cypriniformes</taxon>
        <taxon>Cyprinidae</taxon>
        <taxon>Labeoninae</taxon>
        <taxon>Labeonini</taxon>
        <taxon>Cirrhinus</taxon>
    </lineage>
</organism>
<proteinExistence type="predicted"/>
<feature type="region of interest" description="Disordered" evidence="1">
    <location>
        <begin position="1"/>
        <end position="69"/>
    </location>
</feature>
<dbReference type="Proteomes" id="UP001529510">
    <property type="component" value="Unassembled WGS sequence"/>
</dbReference>
<evidence type="ECO:0000256" key="1">
    <source>
        <dbReference type="SAM" id="MobiDB-lite"/>
    </source>
</evidence>
<feature type="non-terminal residue" evidence="2">
    <location>
        <position position="69"/>
    </location>
</feature>
<comment type="caution">
    <text evidence="2">The sequence shown here is derived from an EMBL/GenBank/DDBJ whole genome shotgun (WGS) entry which is preliminary data.</text>
</comment>
<feature type="compositionally biased region" description="Pro residues" evidence="1">
    <location>
        <begin position="13"/>
        <end position="31"/>
    </location>
</feature>
<dbReference type="AlphaFoldDB" id="A0ABD0NSR6"/>
<feature type="compositionally biased region" description="Basic and acidic residues" evidence="1">
    <location>
        <begin position="38"/>
        <end position="58"/>
    </location>
</feature>